<dbReference type="GO" id="GO:0071555">
    <property type="term" value="P:cell wall organization"/>
    <property type="evidence" value="ECO:0007669"/>
    <property type="project" value="UniProtKB-KW"/>
</dbReference>
<keyword evidence="3 9" id="KW-0479">Metal-binding</keyword>
<dbReference type="InterPro" id="IPR009045">
    <property type="entry name" value="Zn_M74/Hedgehog-like"/>
</dbReference>
<keyword evidence="11" id="KW-1185">Reference proteome</keyword>
<keyword evidence="6 9" id="KW-0224">Dipeptidase</keyword>
<keyword evidence="4 9" id="KW-0378">Hydrolase</keyword>
<evidence type="ECO:0000256" key="1">
    <source>
        <dbReference type="ARBA" id="ARBA00001362"/>
    </source>
</evidence>
<feature type="binding site" evidence="9">
    <location>
        <position position="279"/>
    </location>
    <ligand>
        <name>Zn(2+)</name>
        <dbReference type="ChEBI" id="CHEBI:29105"/>
        <note>catalytic</note>
    </ligand>
</feature>
<evidence type="ECO:0000256" key="7">
    <source>
        <dbReference type="ARBA" id="ARBA00023049"/>
    </source>
</evidence>
<dbReference type="CDD" id="cd14843">
    <property type="entry name" value="D-Ala-D-Ala_dipeptidase_like"/>
    <property type="match status" value="1"/>
</dbReference>
<evidence type="ECO:0000256" key="4">
    <source>
        <dbReference type="ARBA" id="ARBA00022801"/>
    </source>
</evidence>
<dbReference type="PANTHER" id="PTHR43126">
    <property type="entry name" value="D-ALANYL-D-ALANINE DIPEPTIDASE"/>
    <property type="match status" value="1"/>
</dbReference>
<name>B1FST1_PARG4</name>
<feature type="binding site" evidence="9">
    <location>
        <position position="208"/>
    </location>
    <ligand>
        <name>Zn(2+)</name>
        <dbReference type="ChEBI" id="CHEBI:29105"/>
        <note>catalytic</note>
    </ligand>
</feature>
<feature type="site" description="Transition state stabilizer" evidence="9">
    <location>
        <position position="164"/>
    </location>
</feature>
<protein>
    <recommendedName>
        <fullName evidence="9">D-alanyl-D-alanine dipeptidase</fullName>
        <shortName evidence="9">D-Ala-D-Ala dipeptidase</shortName>
        <ecNumber evidence="9">3.4.13.22</ecNumber>
    </recommendedName>
</protein>
<dbReference type="Proteomes" id="UP000005045">
    <property type="component" value="Unassembled WGS sequence"/>
</dbReference>
<sequence length="306" mass="33810">MSMDHPDILPVTPEPVYCSNRSGRHSKVAGGPHSSSFASFDSWSTNVSRIRQSAAQYWPLDISRKIADNFESCHWAVPHSNPVPLVISLSDPVVASVELIDTGERFVDPGDTGDLVLVDRTRSVVSNPSRHFLKVRVGVAERLMFAAQRLSIQGLRLLVKEGYRPLSLQRSYFDRRLSALRMQYPSASDALLIELTSRYAAPPEVAAHPTGAAVDLTLATQEGVELNMGSVLNATDEESSGACYTACQLISRQAQANRQLLATAMIAAGFVNYPSEWWHWSYGDRYWAVISDEPCAIYGPVEEERL</sequence>
<dbReference type="PANTHER" id="PTHR43126:SF2">
    <property type="entry name" value="D-ALANYL-D-ALANINE DIPEPTIDASE"/>
    <property type="match status" value="1"/>
</dbReference>
<comment type="catalytic activity">
    <reaction evidence="1 9">
        <text>D-alanyl-D-alanine + H2O = 2 D-alanine</text>
        <dbReference type="Rhea" id="RHEA:20661"/>
        <dbReference type="ChEBI" id="CHEBI:15377"/>
        <dbReference type="ChEBI" id="CHEBI:57416"/>
        <dbReference type="ChEBI" id="CHEBI:57822"/>
        <dbReference type="EC" id="3.4.13.22"/>
    </reaction>
</comment>
<accession>B1FST1</accession>
<evidence type="ECO:0000256" key="9">
    <source>
        <dbReference type="HAMAP-Rule" id="MF_01924"/>
    </source>
</evidence>
<organism evidence="10 11">
    <name type="scientific">Paraburkholderia graminis (strain ATCC 700544 / DSM 17151 / LMG 18924 / NCIMB 13744 / C4D1M)</name>
    <dbReference type="NCBI Taxonomy" id="396598"/>
    <lineage>
        <taxon>Bacteria</taxon>
        <taxon>Pseudomonadati</taxon>
        <taxon>Pseudomonadota</taxon>
        <taxon>Betaproteobacteria</taxon>
        <taxon>Burkholderiales</taxon>
        <taxon>Burkholderiaceae</taxon>
        <taxon>Paraburkholderia</taxon>
    </lineage>
</organism>
<dbReference type="HAMAP" id="MF_01924">
    <property type="entry name" value="A_A_dipeptidase"/>
    <property type="match status" value="1"/>
</dbReference>
<feature type="active site" description="Proton donor/acceptor" evidence="9">
    <location>
        <position position="276"/>
    </location>
</feature>
<comment type="caution">
    <text evidence="10">The sequence shown here is derived from an EMBL/GenBank/DDBJ whole genome shotgun (WGS) entry which is preliminary data.</text>
</comment>
<comment type="cofactor">
    <cofactor evidence="9">
        <name>Zn(2+)</name>
        <dbReference type="ChEBI" id="CHEBI:29105"/>
    </cofactor>
    <text evidence="9">Binds 1 zinc ion per subunit.</text>
</comment>
<dbReference type="GO" id="GO:0006508">
    <property type="term" value="P:proteolysis"/>
    <property type="evidence" value="ECO:0007669"/>
    <property type="project" value="UniProtKB-KW"/>
</dbReference>
<evidence type="ECO:0000313" key="10">
    <source>
        <dbReference type="EMBL" id="EDT12823.1"/>
    </source>
</evidence>
<comment type="similarity">
    <text evidence="9">Belongs to the peptidase M15D family.</text>
</comment>
<dbReference type="GO" id="GO:0008237">
    <property type="term" value="F:metallopeptidase activity"/>
    <property type="evidence" value="ECO:0007669"/>
    <property type="project" value="UniProtKB-KW"/>
</dbReference>
<dbReference type="SUPFAM" id="SSF55166">
    <property type="entry name" value="Hedgehog/DD-peptidase"/>
    <property type="match status" value="1"/>
</dbReference>
<proteinExistence type="inferred from homology"/>
<evidence type="ECO:0000256" key="5">
    <source>
        <dbReference type="ARBA" id="ARBA00022833"/>
    </source>
</evidence>
<evidence type="ECO:0000256" key="6">
    <source>
        <dbReference type="ARBA" id="ARBA00022997"/>
    </source>
</evidence>
<keyword evidence="2 9" id="KW-0645">Protease</keyword>
<dbReference type="AlphaFoldDB" id="B1FST1"/>
<comment type="function">
    <text evidence="9">Catalyzes hydrolysis of the D-alanyl-D-alanine dipeptide.</text>
</comment>
<dbReference type="GO" id="GO:0160237">
    <property type="term" value="F:D-Ala-D-Ala dipeptidase activity"/>
    <property type="evidence" value="ECO:0007669"/>
    <property type="project" value="UniProtKB-EC"/>
</dbReference>
<evidence type="ECO:0000256" key="3">
    <source>
        <dbReference type="ARBA" id="ARBA00022723"/>
    </source>
</evidence>
<reference evidence="10 11" key="1">
    <citation type="submission" date="2008-03" db="EMBL/GenBank/DDBJ databases">
        <title>Sequencing of the draft genome and assembly of Burkholderia graminis C4D1M.</title>
        <authorList>
            <consortium name="US DOE Joint Genome Institute (JGI-PGF)"/>
            <person name="Copeland A."/>
            <person name="Lucas S."/>
            <person name="Lapidus A."/>
            <person name="Glavina del Rio T."/>
            <person name="Dalin E."/>
            <person name="Tice H."/>
            <person name="Bruce D."/>
            <person name="Goodwin L."/>
            <person name="Pitluck S."/>
            <person name="Larimer F."/>
            <person name="Land M.L."/>
            <person name="Hauser L."/>
            <person name="Tiedje J."/>
            <person name="Richardson P."/>
        </authorList>
    </citation>
    <scope>NUCLEOTIDE SEQUENCE [LARGE SCALE GENOMIC DNA]</scope>
    <source>
        <strain evidence="11">ATCC 700544 / DSM 17151 / LMG 18924 / NCIMB 13744 / C4D1M</strain>
    </source>
</reference>
<dbReference type="InterPro" id="IPR000755">
    <property type="entry name" value="A_A_dipeptidase"/>
</dbReference>
<evidence type="ECO:0000256" key="2">
    <source>
        <dbReference type="ARBA" id="ARBA00022670"/>
    </source>
</evidence>
<keyword evidence="7 9" id="KW-0482">Metalloprotease</keyword>
<keyword evidence="8" id="KW-0961">Cell wall biogenesis/degradation</keyword>
<dbReference type="Gene3D" id="3.30.1380.10">
    <property type="match status" value="1"/>
</dbReference>
<dbReference type="GO" id="GO:0008270">
    <property type="term" value="F:zinc ion binding"/>
    <property type="evidence" value="ECO:0007669"/>
    <property type="project" value="UniProtKB-UniRule"/>
</dbReference>
<dbReference type="EMBL" id="ABLD01000001">
    <property type="protein sequence ID" value="EDT12823.1"/>
    <property type="molecule type" value="Genomic_DNA"/>
</dbReference>
<keyword evidence="5 9" id="KW-0862">Zinc</keyword>
<dbReference type="EC" id="3.4.13.22" evidence="9"/>
<evidence type="ECO:0000313" key="11">
    <source>
        <dbReference type="Proteomes" id="UP000005045"/>
    </source>
</evidence>
<feature type="binding site" evidence="9">
    <location>
        <position position="215"/>
    </location>
    <ligand>
        <name>Zn(2+)</name>
        <dbReference type="ChEBI" id="CHEBI:29105"/>
        <note>catalytic</note>
    </ligand>
</feature>
<gene>
    <name evidence="9" type="primary">ddpX</name>
    <name evidence="10" type="ORF">BgramDRAFT_0203</name>
</gene>
<dbReference type="Pfam" id="PF01427">
    <property type="entry name" value="Peptidase_M15"/>
    <property type="match status" value="1"/>
</dbReference>
<evidence type="ECO:0000256" key="8">
    <source>
        <dbReference type="ARBA" id="ARBA00023316"/>
    </source>
</evidence>